<dbReference type="RefSeq" id="WP_092447616.1">
    <property type="nucleotide sequence ID" value="NZ_LT629774.1"/>
</dbReference>
<evidence type="ECO:0000313" key="1">
    <source>
        <dbReference type="EMBL" id="SDT07600.1"/>
    </source>
</evidence>
<evidence type="ECO:0008006" key="3">
    <source>
        <dbReference type="Google" id="ProtNLM"/>
    </source>
</evidence>
<protein>
    <recommendedName>
        <fullName evidence="3">DUF1853 domain-containing protein</fullName>
    </recommendedName>
</protein>
<dbReference type="STRING" id="1249933.SAMN04489797_3184"/>
<evidence type="ECO:0000313" key="2">
    <source>
        <dbReference type="Proteomes" id="UP000198963"/>
    </source>
</evidence>
<sequence length="269" mass="31821">MDKSNLLRYKGYVKTPSLFLSQGSLNLNPIVLSSEFESLPKDVNFKNQRLGKLVEEFVFYQLKLQSNVKWLVENIQIQKERTTIGELDALYLLNNKPIHLEVVYKFYLYDSLKSYNNPLSYWIGPNRKDTLCYKIDKLKNKQFPLLFKSDTKQQLEPYNIDMTTISQSLCFKAQLFLPCNETNIQFGSLNQNCVSGVYISYLNLFKFKTLKFYKPQKLDWLVVPHNDVDWRDYDSAIMDIEKEIEVKRSPLVWIKHSNTKIVKCFVTFW</sequence>
<dbReference type="AlphaFoldDB" id="A0A1H1XEM9"/>
<organism evidence="1 2">
    <name type="scientific">Winogradskyella sediminis</name>
    <dbReference type="NCBI Taxonomy" id="1382466"/>
    <lineage>
        <taxon>Bacteria</taxon>
        <taxon>Pseudomonadati</taxon>
        <taxon>Bacteroidota</taxon>
        <taxon>Flavobacteriia</taxon>
        <taxon>Flavobacteriales</taxon>
        <taxon>Flavobacteriaceae</taxon>
        <taxon>Winogradskyella</taxon>
    </lineage>
</organism>
<dbReference type="EMBL" id="LT629774">
    <property type="protein sequence ID" value="SDT07600.1"/>
    <property type="molecule type" value="Genomic_DNA"/>
</dbReference>
<gene>
    <name evidence="1" type="ORF">SAMN04489797_3184</name>
</gene>
<reference evidence="1 2" key="1">
    <citation type="submission" date="2016-10" db="EMBL/GenBank/DDBJ databases">
        <authorList>
            <person name="Varghese N."/>
            <person name="Submissions S."/>
        </authorList>
    </citation>
    <scope>NUCLEOTIDE SEQUENCE [LARGE SCALE GENOMIC DNA]</scope>
    <source>
        <strain evidence="1 2">RHA_55</strain>
    </source>
</reference>
<dbReference type="InterPro" id="IPR015003">
    <property type="entry name" value="DUF1853"/>
</dbReference>
<name>A0A1H1XEM9_9FLAO</name>
<keyword evidence="2" id="KW-1185">Reference proteome</keyword>
<accession>A0A1H1XEM9</accession>
<proteinExistence type="predicted"/>
<dbReference type="Pfam" id="PF08907">
    <property type="entry name" value="DUF1853"/>
    <property type="match status" value="1"/>
</dbReference>
<dbReference type="Proteomes" id="UP000198963">
    <property type="component" value="Chromosome I"/>
</dbReference>